<gene>
    <name evidence="1" type="ORF">AMAG_15606</name>
</gene>
<evidence type="ECO:0000313" key="1">
    <source>
        <dbReference type="EMBL" id="KNE71372.1"/>
    </source>
</evidence>
<protein>
    <recommendedName>
        <fullName evidence="3">DUF1279 domain-containing protein</fullName>
    </recommendedName>
</protein>
<reference evidence="1 2" key="1">
    <citation type="submission" date="2009-11" db="EMBL/GenBank/DDBJ databases">
        <title>Annotation of Allomyces macrogynus ATCC 38327.</title>
        <authorList>
            <consortium name="The Broad Institute Genome Sequencing Platform"/>
            <person name="Russ C."/>
            <person name="Cuomo C."/>
            <person name="Burger G."/>
            <person name="Gray M.W."/>
            <person name="Holland P.W.H."/>
            <person name="King N."/>
            <person name="Lang F.B.F."/>
            <person name="Roger A.J."/>
            <person name="Ruiz-Trillo I."/>
            <person name="Young S.K."/>
            <person name="Zeng Q."/>
            <person name="Gargeya S."/>
            <person name="Fitzgerald M."/>
            <person name="Haas B."/>
            <person name="Abouelleil A."/>
            <person name="Alvarado L."/>
            <person name="Arachchi H.M."/>
            <person name="Berlin A."/>
            <person name="Chapman S.B."/>
            <person name="Gearin G."/>
            <person name="Goldberg J."/>
            <person name="Griggs A."/>
            <person name="Gujja S."/>
            <person name="Hansen M."/>
            <person name="Heiman D."/>
            <person name="Howarth C."/>
            <person name="Larimer J."/>
            <person name="Lui A."/>
            <person name="MacDonald P.J.P."/>
            <person name="McCowen C."/>
            <person name="Montmayeur A."/>
            <person name="Murphy C."/>
            <person name="Neiman D."/>
            <person name="Pearson M."/>
            <person name="Priest M."/>
            <person name="Roberts A."/>
            <person name="Saif S."/>
            <person name="Shea T."/>
            <person name="Sisk P."/>
            <person name="Stolte C."/>
            <person name="Sykes S."/>
            <person name="Wortman J."/>
            <person name="Nusbaum C."/>
            <person name="Birren B."/>
        </authorList>
    </citation>
    <scope>NUCLEOTIDE SEQUENCE [LARGE SCALE GENOMIC DNA]</scope>
    <source>
        <strain evidence="1 2">ATCC 38327</strain>
    </source>
</reference>
<reference evidence="2" key="2">
    <citation type="submission" date="2009-11" db="EMBL/GenBank/DDBJ databases">
        <title>The Genome Sequence of Allomyces macrogynus strain ATCC 38327.</title>
        <authorList>
            <consortium name="The Broad Institute Genome Sequencing Platform"/>
            <person name="Russ C."/>
            <person name="Cuomo C."/>
            <person name="Shea T."/>
            <person name="Young S.K."/>
            <person name="Zeng Q."/>
            <person name="Koehrsen M."/>
            <person name="Haas B."/>
            <person name="Borodovsky M."/>
            <person name="Guigo R."/>
            <person name="Alvarado L."/>
            <person name="Berlin A."/>
            <person name="Borenstein D."/>
            <person name="Chen Z."/>
            <person name="Engels R."/>
            <person name="Freedman E."/>
            <person name="Gellesch M."/>
            <person name="Goldberg J."/>
            <person name="Griggs A."/>
            <person name="Gujja S."/>
            <person name="Heiman D."/>
            <person name="Hepburn T."/>
            <person name="Howarth C."/>
            <person name="Jen D."/>
            <person name="Larson L."/>
            <person name="Lewis B."/>
            <person name="Mehta T."/>
            <person name="Park D."/>
            <person name="Pearson M."/>
            <person name="Roberts A."/>
            <person name="Saif S."/>
            <person name="Shenoy N."/>
            <person name="Sisk P."/>
            <person name="Stolte C."/>
            <person name="Sykes S."/>
            <person name="Walk T."/>
            <person name="White J."/>
            <person name="Yandava C."/>
            <person name="Burger G."/>
            <person name="Gray M.W."/>
            <person name="Holland P.W.H."/>
            <person name="King N."/>
            <person name="Lang F.B.F."/>
            <person name="Roger A.J."/>
            <person name="Ruiz-Trillo I."/>
            <person name="Lander E."/>
            <person name="Nusbaum C."/>
        </authorList>
    </citation>
    <scope>NUCLEOTIDE SEQUENCE [LARGE SCALE GENOMIC DNA]</scope>
    <source>
        <strain evidence="2">ATCC 38327</strain>
    </source>
</reference>
<proteinExistence type="predicted"/>
<name>A0A0L0T9E7_ALLM3</name>
<dbReference type="EMBL" id="GG745371">
    <property type="protein sequence ID" value="KNE71372.1"/>
    <property type="molecule type" value="Genomic_DNA"/>
</dbReference>
<evidence type="ECO:0008006" key="3">
    <source>
        <dbReference type="Google" id="ProtNLM"/>
    </source>
</evidence>
<sequence length="114" mass="12857">MVQTSSSTPPQLTGWRKYAAKFKKKPGSHFYVSIIDFSQSNAEIRRVIKYYGWNIEPDSQAMVNMVAAYAIVKALMPLRLAANVAMTPGLARIMDRMLHRVRQFRRAPPSGSSP</sequence>
<dbReference type="Proteomes" id="UP000054350">
    <property type="component" value="Unassembled WGS sequence"/>
</dbReference>
<dbReference type="AlphaFoldDB" id="A0A0L0T9E7"/>
<keyword evidence="2" id="KW-1185">Reference proteome</keyword>
<organism evidence="1 2">
    <name type="scientific">Allomyces macrogynus (strain ATCC 38327)</name>
    <name type="common">Allomyces javanicus var. macrogynus</name>
    <dbReference type="NCBI Taxonomy" id="578462"/>
    <lineage>
        <taxon>Eukaryota</taxon>
        <taxon>Fungi</taxon>
        <taxon>Fungi incertae sedis</taxon>
        <taxon>Blastocladiomycota</taxon>
        <taxon>Blastocladiomycetes</taxon>
        <taxon>Blastocladiales</taxon>
        <taxon>Blastocladiaceae</taxon>
        <taxon>Allomyces</taxon>
    </lineage>
</organism>
<dbReference type="VEuPathDB" id="FungiDB:AMAG_15606"/>
<accession>A0A0L0T9E7</accession>
<evidence type="ECO:0000313" key="2">
    <source>
        <dbReference type="Proteomes" id="UP000054350"/>
    </source>
</evidence>
<dbReference type="OrthoDB" id="5580261at2759"/>